<reference evidence="1 2" key="1">
    <citation type="journal article" date="2023" name="Front. Microbiol.">
        <title>Genomic analyses of Burkholderia respiratory isolates indicates two evolutionarily distinct B. anthina clades.</title>
        <authorList>
            <person name="Pham A."/>
            <person name="Volmer J.G."/>
            <person name="Chambers D.C."/>
            <person name="Smith D.J."/>
            <person name="Reid D.W."/>
            <person name="Burr L."/>
            <person name="Wells T.J."/>
        </authorList>
    </citation>
    <scope>NUCLEOTIDE SEQUENCE [LARGE SCALE GENOMIC DNA]</scope>
    <source>
        <strain evidence="1 2">BCCIQ07A</strain>
    </source>
</reference>
<dbReference type="Proteomes" id="UP001304467">
    <property type="component" value="Unassembled WGS sequence"/>
</dbReference>
<proteinExistence type="predicted"/>
<gene>
    <name evidence="1" type="ORF">SB593_32230</name>
</gene>
<keyword evidence="2" id="KW-1185">Reference proteome</keyword>
<dbReference type="RefSeq" id="WP_089465043.1">
    <property type="nucleotide sequence ID" value="NZ_JAWRKY010000009.1"/>
</dbReference>
<sequence>MSEKKGLYTVAVESYDLVLVSVIDSPSPHVFRAKVERIYSSGKGITPDNLGAEIVFNGGPPTWGNVALQAGERALLFVRAQAGALNEYPSRGHMVLEDMDGELGARLHVPELWLREDVPEAVKAAASQHPTWRNASIVKFSVLETYLNGLIARAGR</sequence>
<evidence type="ECO:0000313" key="2">
    <source>
        <dbReference type="Proteomes" id="UP001304467"/>
    </source>
</evidence>
<protein>
    <submittedName>
        <fullName evidence="1">Uncharacterized protein</fullName>
    </submittedName>
</protein>
<comment type="caution">
    <text evidence="1">The sequence shown here is derived from an EMBL/GenBank/DDBJ whole genome shotgun (WGS) entry which is preliminary data.</text>
</comment>
<organism evidence="1 2">
    <name type="scientific">Burkholderia anthinoferrum</name>
    <dbReference type="NCBI Taxonomy" id="3090833"/>
    <lineage>
        <taxon>Bacteria</taxon>
        <taxon>Pseudomonadati</taxon>
        <taxon>Pseudomonadota</taxon>
        <taxon>Betaproteobacteria</taxon>
        <taxon>Burkholderiales</taxon>
        <taxon>Burkholderiaceae</taxon>
        <taxon>Burkholderia</taxon>
    </lineage>
</organism>
<dbReference type="EMBL" id="JAWRLE010000080">
    <property type="protein sequence ID" value="MEB2583615.1"/>
    <property type="molecule type" value="Genomic_DNA"/>
</dbReference>
<evidence type="ECO:0000313" key="1">
    <source>
        <dbReference type="EMBL" id="MEB2583615.1"/>
    </source>
</evidence>
<accession>A0ABU5WXZ1</accession>
<name>A0ABU5WXZ1_9BURK</name>